<evidence type="ECO:0000313" key="5">
    <source>
        <dbReference type="Proteomes" id="UP000225108"/>
    </source>
</evidence>
<dbReference type="EMBL" id="PEBD01000002">
    <property type="protein sequence ID" value="PHV69058.1"/>
    <property type="molecule type" value="Genomic_DNA"/>
</dbReference>
<dbReference type="InterPro" id="IPR045337">
    <property type="entry name" value="MmgE_PrpD_C"/>
</dbReference>
<dbReference type="SUPFAM" id="SSF103378">
    <property type="entry name" value="2-methylcitrate dehydratase PrpD"/>
    <property type="match status" value="1"/>
</dbReference>
<name>A0A2G3PT63_WILMA</name>
<feature type="domain" description="MmgE/PrpD C-terminal" evidence="3">
    <location>
        <begin position="313"/>
        <end position="466"/>
    </location>
</feature>
<dbReference type="InterPro" id="IPR036148">
    <property type="entry name" value="MmgE/PrpD_sf"/>
</dbReference>
<dbReference type="InterPro" id="IPR042188">
    <property type="entry name" value="MmgE/PrpD_sf_2"/>
</dbReference>
<comment type="caution">
    <text evidence="4">The sequence shown here is derived from an EMBL/GenBank/DDBJ whole genome shotgun (WGS) entry which is preliminary data.</text>
</comment>
<gene>
    <name evidence="4" type="ORF">CSW57_00015</name>
</gene>
<protein>
    <recommendedName>
        <fullName evidence="6">2-methylcitrate dehydratase PrpD</fullName>
    </recommendedName>
</protein>
<dbReference type="InterPro" id="IPR042183">
    <property type="entry name" value="MmgE/PrpD_sf_1"/>
</dbReference>
<dbReference type="Gene3D" id="3.30.1330.120">
    <property type="entry name" value="2-methylcitrate dehydratase PrpD"/>
    <property type="match status" value="1"/>
</dbReference>
<dbReference type="InterPro" id="IPR045336">
    <property type="entry name" value="MmgE_PrpD_N"/>
</dbReference>
<evidence type="ECO:0000256" key="1">
    <source>
        <dbReference type="ARBA" id="ARBA00006174"/>
    </source>
</evidence>
<dbReference type="Proteomes" id="UP000225108">
    <property type="component" value="Unassembled WGS sequence"/>
</dbReference>
<comment type="similarity">
    <text evidence="1">Belongs to the PrpD family.</text>
</comment>
<evidence type="ECO:0008006" key="6">
    <source>
        <dbReference type="Google" id="ProtNLM"/>
    </source>
</evidence>
<evidence type="ECO:0000313" key="4">
    <source>
        <dbReference type="EMBL" id="PHV69058.1"/>
    </source>
</evidence>
<dbReference type="PANTHER" id="PTHR16943">
    <property type="entry name" value="2-METHYLCITRATE DEHYDRATASE-RELATED"/>
    <property type="match status" value="1"/>
</dbReference>
<dbReference type="PANTHER" id="PTHR16943:SF8">
    <property type="entry name" value="2-METHYLCITRATE DEHYDRATASE"/>
    <property type="match status" value="1"/>
</dbReference>
<reference evidence="4 5" key="1">
    <citation type="submission" date="2017-10" db="EMBL/GenBank/DDBJ databases">
        <title>The draft genome sequence of Williamsia sp. BULT 1.1 isolated from the semi-arid grassland soils from South Africa.</title>
        <authorList>
            <person name="Kabwe M.H."/>
            <person name="Govender N."/>
            <person name="Mutseka Lunga P."/>
            <person name="Vikram S."/>
            <person name="Makhalanyane T.P."/>
        </authorList>
    </citation>
    <scope>NUCLEOTIDE SEQUENCE [LARGE SCALE GENOMIC DNA]</scope>
    <source>
        <strain evidence="4 5">BULT 1.1</strain>
    </source>
</reference>
<dbReference type="Pfam" id="PF03972">
    <property type="entry name" value="MmgE_PrpD_N"/>
    <property type="match status" value="1"/>
</dbReference>
<evidence type="ECO:0000259" key="2">
    <source>
        <dbReference type="Pfam" id="PF03972"/>
    </source>
</evidence>
<proteinExistence type="inferred from homology"/>
<dbReference type="GO" id="GO:0016829">
    <property type="term" value="F:lyase activity"/>
    <property type="evidence" value="ECO:0007669"/>
    <property type="project" value="InterPro"/>
</dbReference>
<accession>A0A2G3PT63</accession>
<dbReference type="RefSeq" id="WP_099380924.1">
    <property type="nucleotide sequence ID" value="NZ_PEBD01000002.1"/>
</dbReference>
<dbReference type="Pfam" id="PF19305">
    <property type="entry name" value="MmgE_PrpD_C"/>
    <property type="match status" value="1"/>
</dbReference>
<evidence type="ECO:0000259" key="3">
    <source>
        <dbReference type="Pfam" id="PF19305"/>
    </source>
</evidence>
<dbReference type="InterPro" id="IPR005656">
    <property type="entry name" value="MmgE_PrpD"/>
</dbReference>
<sequence>MSRPFALQRFLPNLLQHIAFQLTSNSTVLFQENIVVDSASKTVSVRLAEWATTCRVADLPSDVTVYAKRLILDSLGLQIRGSTLRHVQPQRRLVERSCSLPEATITGTGVRTTTSSAAYVNGTFAASMEFDDCHMLPWHAGSIMVPTSLAVVEANGGPGEDVLLGTVVGHQVVSLLGTVVSRPLLARGWHAPRAMGPFGAAAATAAILRATPTTLANAFGIAAGDASGPMEYDRTGGEVKRQYTGSAARAGIEAVQLASDGVTGPLTIFEGPSGLFRLMADVSDVAAMDAEWDKWHIVDTFFRLNPGVGTVLPALQVVSDIMAEHPIDWRRITAINVGLPPFAVGHGGHITQPTDSLGAHFSLTFALALRLITGGSAPANYLDPQLWVDPDVRAVGSKVRPYAMEFASDAPLLSADVRIIMDNGRSYGGLQYGFRGHTSQPATDEDIEAKFRANADGVIPEASIDEVICLVRDIENLSDIRTLTKLLGPV</sequence>
<dbReference type="Gene3D" id="1.10.4100.10">
    <property type="entry name" value="2-methylcitrate dehydratase PrpD"/>
    <property type="match status" value="1"/>
</dbReference>
<dbReference type="AlphaFoldDB" id="A0A2G3PT63"/>
<feature type="domain" description="MmgE/PrpD N-terminal" evidence="2">
    <location>
        <begin position="46"/>
        <end position="283"/>
    </location>
</feature>
<organism evidence="4 5">
    <name type="scientific">Williamsia marianensis</name>
    <dbReference type="NCBI Taxonomy" id="85044"/>
    <lineage>
        <taxon>Bacteria</taxon>
        <taxon>Bacillati</taxon>
        <taxon>Actinomycetota</taxon>
        <taxon>Actinomycetes</taxon>
        <taxon>Mycobacteriales</taxon>
        <taxon>Nocardiaceae</taxon>
        <taxon>Williamsia</taxon>
    </lineage>
</organism>